<dbReference type="RefSeq" id="XP_002503344.1">
    <property type="nucleotide sequence ID" value="XM_002503298.1"/>
</dbReference>
<keyword evidence="3" id="KW-0326">Glycosidase</keyword>
<dbReference type="EMBL" id="CP001327">
    <property type="protein sequence ID" value="ACO64602.1"/>
    <property type="molecule type" value="Genomic_DNA"/>
</dbReference>
<protein>
    <recommendedName>
        <fullName evidence="5">Inosine/uridine-preferring nucleoside hydrolase domain-containing protein</fullName>
    </recommendedName>
</protein>
<dbReference type="Proteomes" id="UP000002009">
    <property type="component" value="Chromosome 6"/>
</dbReference>
<dbReference type="STRING" id="296587.C1E905"/>
<evidence type="ECO:0000256" key="2">
    <source>
        <dbReference type="ARBA" id="ARBA00022801"/>
    </source>
</evidence>
<organism evidence="6 7">
    <name type="scientific">Micromonas commoda (strain RCC299 / NOUM17 / CCMP2709)</name>
    <name type="common">Picoplanktonic green alga</name>
    <dbReference type="NCBI Taxonomy" id="296587"/>
    <lineage>
        <taxon>Eukaryota</taxon>
        <taxon>Viridiplantae</taxon>
        <taxon>Chlorophyta</taxon>
        <taxon>Mamiellophyceae</taxon>
        <taxon>Mamiellales</taxon>
        <taxon>Mamiellaceae</taxon>
        <taxon>Micromonas</taxon>
    </lineage>
</organism>
<evidence type="ECO:0000256" key="4">
    <source>
        <dbReference type="SAM" id="MobiDB-lite"/>
    </source>
</evidence>
<feature type="region of interest" description="Disordered" evidence="4">
    <location>
        <begin position="61"/>
        <end position="85"/>
    </location>
</feature>
<dbReference type="GeneID" id="8244275"/>
<sequence length="310" mass="33678">VWLDCDPGHDDAMAIILAAVYGMNLIGVSTVCGNQTVEKTTDNALRMLNIINRNDVPVYRGADKPLTRPKRNCPEIHGESGLDGPDIPAAPRGAHPTPAVVAMAEALLSGDPADKPTLVATGALTNVALLFSVYPEVIDRLSELVIMGGAYQGLGNTGPTAEFNIQCDPEAAHIVFEAGLKSLVMVPLEVTHTVLVTPKIRDGLLTGYGRNPGSSRFLRLLDELMHFFEESYKKVFGFEHPPLHDPVAVFYVMHPHFFKTKRMRVDIDCGQLCAGTTVCDHYGMSGKEPNVTVCTEVDVEAFWKHMLAAV</sequence>
<name>C1E905_MICCC</name>
<dbReference type="eggNOG" id="KOG2938">
    <property type="taxonomic scope" value="Eukaryota"/>
</dbReference>
<reference evidence="6 7" key="1">
    <citation type="journal article" date="2009" name="Science">
        <title>Green evolution and dynamic adaptations revealed by genomes of the marine picoeukaryotes Micromonas.</title>
        <authorList>
            <person name="Worden A.Z."/>
            <person name="Lee J.H."/>
            <person name="Mock T."/>
            <person name="Rouze P."/>
            <person name="Simmons M.P."/>
            <person name="Aerts A.L."/>
            <person name="Allen A.E."/>
            <person name="Cuvelier M.L."/>
            <person name="Derelle E."/>
            <person name="Everett M.V."/>
            <person name="Foulon E."/>
            <person name="Grimwood J."/>
            <person name="Gundlach H."/>
            <person name="Henrissat B."/>
            <person name="Napoli C."/>
            <person name="McDonald S.M."/>
            <person name="Parker M.S."/>
            <person name="Rombauts S."/>
            <person name="Salamov A."/>
            <person name="Von Dassow P."/>
            <person name="Badger J.H."/>
            <person name="Coutinho P.M."/>
            <person name="Demir E."/>
            <person name="Dubchak I."/>
            <person name="Gentemann C."/>
            <person name="Eikrem W."/>
            <person name="Gready J.E."/>
            <person name="John U."/>
            <person name="Lanier W."/>
            <person name="Lindquist E.A."/>
            <person name="Lucas S."/>
            <person name="Mayer K.F."/>
            <person name="Moreau H."/>
            <person name="Not F."/>
            <person name="Otillar R."/>
            <person name="Panaud O."/>
            <person name="Pangilinan J."/>
            <person name="Paulsen I."/>
            <person name="Piegu B."/>
            <person name="Poliakov A."/>
            <person name="Robbens S."/>
            <person name="Schmutz J."/>
            <person name="Toulza E."/>
            <person name="Wyss T."/>
            <person name="Zelensky A."/>
            <person name="Zhou K."/>
            <person name="Armbrust E.V."/>
            <person name="Bhattacharya D."/>
            <person name="Goodenough U.W."/>
            <person name="Van de Peer Y."/>
            <person name="Grigoriev I.V."/>
        </authorList>
    </citation>
    <scope>NUCLEOTIDE SEQUENCE [LARGE SCALE GENOMIC DNA]</scope>
    <source>
        <strain evidence="7">RCC299 / NOUM17</strain>
    </source>
</reference>
<keyword evidence="7" id="KW-1185">Reference proteome</keyword>
<dbReference type="SUPFAM" id="SSF53590">
    <property type="entry name" value="Nucleoside hydrolase"/>
    <property type="match status" value="1"/>
</dbReference>
<dbReference type="PANTHER" id="PTHR12304:SF59">
    <property type="entry name" value="INOSINE-URIDINE PREFERRING NUCLEOSIDE HYDROLASE FAMILY PROTEIN"/>
    <property type="match status" value="1"/>
</dbReference>
<accession>C1E905</accession>
<dbReference type="InterPro" id="IPR023186">
    <property type="entry name" value="IUNH"/>
</dbReference>
<evidence type="ECO:0000256" key="3">
    <source>
        <dbReference type="ARBA" id="ARBA00023295"/>
    </source>
</evidence>
<dbReference type="KEGG" id="mis:MICPUN_70450"/>
<dbReference type="InParanoid" id="C1E905"/>
<dbReference type="OMA" id="PRMWDIF"/>
<dbReference type="InterPro" id="IPR036452">
    <property type="entry name" value="Ribo_hydro-like"/>
</dbReference>
<dbReference type="GO" id="GO:0005829">
    <property type="term" value="C:cytosol"/>
    <property type="evidence" value="ECO:0007669"/>
    <property type="project" value="TreeGrafter"/>
</dbReference>
<proteinExistence type="inferred from homology"/>
<dbReference type="Pfam" id="PF01156">
    <property type="entry name" value="IU_nuc_hydro"/>
    <property type="match status" value="1"/>
</dbReference>
<feature type="domain" description="Inosine/uridine-preferring nucleoside hydrolase" evidence="5">
    <location>
        <begin position="1"/>
        <end position="304"/>
    </location>
</feature>
<dbReference type="GO" id="GO:0008477">
    <property type="term" value="F:purine nucleosidase activity"/>
    <property type="evidence" value="ECO:0007669"/>
    <property type="project" value="TreeGrafter"/>
</dbReference>
<evidence type="ECO:0000313" key="7">
    <source>
        <dbReference type="Proteomes" id="UP000002009"/>
    </source>
</evidence>
<evidence type="ECO:0000313" key="6">
    <source>
        <dbReference type="EMBL" id="ACO64602.1"/>
    </source>
</evidence>
<dbReference type="OrthoDB" id="432381at2759"/>
<feature type="non-terminal residue" evidence="6">
    <location>
        <position position="1"/>
    </location>
</feature>
<dbReference type="Gene3D" id="3.90.245.10">
    <property type="entry name" value="Ribonucleoside hydrolase-like"/>
    <property type="match status" value="1"/>
</dbReference>
<dbReference type="CDD" id="cd02651">
    <property type="entry name" value="nuc_hydro_IU_UC_XIUA"/>
    <property type="match status" value="1"/>
</dbReference>
<evidence type="ECO:0000256" key="1">
    <source>
        <dbReference type="ARBA" id="ARBA00009176"/>
    </source>
</evidence>
<dbReference type="AlphaFoldDB" id="C1E905"/>
<comment type="similarity">
    <text evidence="1">Belongs to the IUNH family.</text>
</comment>
<evidence type="ECO:0000259" key="5">
    <source>
        <dbReference type="Pfam" id="PF01156"/>
    </source>
</evidence>
<dbReference type="InterPro" id="IPR001910">
    <property type="entry name" value="Inosine/uridine_hydrolase_dom"/>
</dbReference>
<dbReference type="GO" id="GO:0006152">
    <property type="term" value="P:purine nucleoside catabolic process"/>
    <property type="evidence" value="ECO:0007669"/>
    <property type="project" value="TreeGrafter"/>
</dbReference>
<gene>
    <name evidence="6" type="ORF">MICPUN_70450</name>
</gene>
<feature type="non-terminal residue" evidence="6">
    <location>
        <position position="310"/>
    </location>
</feature>
<keyword evidence="2" id="KW-0378">Hydrolase</keyword>
<dbReference type="PANTHER" id="PTHR12304">
    <property type="entry name" value="INOSINE-URIDINE PREFERRING NUCLEOSIDE HYDROLASE"/>
    <property type="match status" value="1"/>
</dbReference>
<feature type="compositionally biased region" description="Basic and acidic residues" evidence="4">
    <location>
        <begin position="61"/>
        <end position="80"/>
    </location>
</feature>